<evidence type="ECO:0000313" key="1">
    <source>
        <dbReference type="EMBL" id="KAG0433144.1"/>
    </source>
</evidence>
<protein>
    <submittedName>
        <fullName evidence="1">Uncharacterized protein</fullName>
    </submittedName>
</protein>
<sequence length="100" mass="11319">MAELRIGRVLLHSDNGGLPFGAYSNRGFNWPLRGAKGTLWEGGVRVPAFVWSSKFLKKPRVSDQLMHISDWLPTLYSARKMVNPMVSIFSSHECRLELAM</sequence>
<dbReference type="Proteomes" id="UP000805193">
    <property type="component" value="Unassembled WGS sequence"/>
</dbReference>
<comment type="caution">
    <text evidence="1">The sequence shown here is derived from an EMBL/GenBank/DDBJ whole genome shotgun (WGS) entry which is preliminary data.</text>
</comment>
<keyword evidence="2" id="KW-1185">Reference proteome</keyword>
<accession>A0AC60QJL3</accession>
<dbReference type="EMBL" id="JABSTQ010009081">
    <property type="protein sequence ID" value="KAG0433144.1"/>
    <property type="molecule type" value="Genomic_DNA"/>
</dbReference>
<evidence type="ECO:0000313" key="2">
    <source>
        <dbReference type="Proteomes" id="UP000805193"/>
    </source>
</evidence>
<reference evidence="1 2" key="1">
    <citation type="journal article" date="2020" name="Cell">
        <title>Large-Scale Comparative Analyses of Tick Genomes Elucidate Their Genetic Diversity and Vector Capacities.</title>
        <authorList>
            <consortium name="Tick Genome and Microbiome Consortium (TIGMIC)"/>
            <person name="Jia N."/>
            <person name="Wang J."/>
            <person name="Shi W."/>
            <person name="Du L."/>
            <person name="Sun Y."/>
            <person name="Zhan W."/>
            <person name="Jiang J.F."/>
            <person name="Wang Q."/>
            <person name="Zhang B."/>
            <person name="Ji P."/>
            <person name="Bell-Sakyi L."/>
            <person name="Cui X.M."/>
            <person name="Yuan T.T."/>
            <person name="Jiang B.G."/>
            <person name="Yang W.F."/>
            <person name="Lam T.T."/>
            <person name="Chang Q.C."/>
            <person name="Ding S.J."/>
            <person name="Wang X.J."/>
            <person name="Zhu J.G."/>
            <person name="Ruan X.D."/>
            <person name="Zhao L."/>
            <person name="Wei J.T."/>
            <person name="Ye R.Z."/>
            <person name="Que T.C."/>
            <person name="Du C.H."/>
            <person name="Zhou Y.H."/>
            <person name="Cheng J.X."/>
            <person name="Dai P.F."/>
            <person name="Guo W.B."/>
            <person name="Han X.H."/>
            <person name="Huang E.J."/>
            <person name="Li L.F."/>
            <person name="Wei W."/>
            <person name="Gao Y.C."/>
            <person name="Liu J.Z."/>
            <person name="Shao H.Z."/>
            <person name="Wang X."/>
            <person name="Wang C.C."/>
            <person name="Yang T.C."/>
            <person name="Huo Q.B."/>
            <person name="Li W."/>
            <person name="Chen H.Y."/>
            <person name="Chen S.E."/>
            <person name="Zhou L.G."/>
            <person name="Ni X.B."/>
            <person name="Tian J.H."/>
            <person name="Sheng Y."/>
            <person name="Liu T."/>
            <person name="Pan Y.S."/>
            <person name="Xia L.Y."/>
            <person name="Li J."/>
            <person name="Zhao F."/>
            <person name="Cao W.C."/>
        </authorList>
    </citation>
    <scope>NUCLEOTIDE SEQUENCE [LARGE SCALE GENOMIC DNA]</scope>
    <source>
        <strain evidence="1">Iper-2018</strain>
    </source>
</reference>
<proteinExistence type="predicted"/>
<gene>
    <name evidence="1" type="ORF">HPB47_020197</name>
</gene>
<name>A0AC60QJL3_IXOPE</name>
<organism evidence="1 2">
    <name type="scientific">Ixodes persulcatus</name>
    <name type="common">Taiga tick</name>
    <dbReference type="NCBI Taxonomy" id="34615"/>
    <lineage>
        <taxon>Eukaryota</taxon>
        <taxon>Metazoa</taxon>
        <taxon>Ecdysozoa</taxon>
        <taxon>Arthropoda</taxon>
        <taxon>Chelicerata</taxon>
        <taxon>Arachnida</taxon>
        <taxon>Acari</taxon>
        <taxon>Parasitiformes</taxon>
        <taxon>Ixodida</taxon>
        <taxon>Ixodoidea</taxon>
        <taxon>Ixodidae</taxon>
        <taxon>Ixodinae</taxon>
        <taxon>Ixodes</taxon>
    </lineage>
</organism>